<dbReference type="EMBL" id="VSRR010000210">
    <property type="protein sequence ID" value="MPC12314.1"/>
    <property type="molecule type" value="Genomic_DNA"/>
</dbReference>
<keyword evidence="2" id="KW-1185">Reference proteome</keyword>
<evidence type="ECO:0000313" key="1">
    <source>
        <dbReference type="EMBL" id="MPC12314.1"/>
    </source>
</evidence>
<reference evidence="1 2" key="1">
    <citation type="submission" date="2019-05" db="EMBL/GenBank/DDBJ databases">
        <title>Another draft genome of Portunus trituberculatus and its Hox gene families provides insights of decapod evolution.</title>
        <authorList>
            <person name="Jeong J.-H."/>
            <person name="Song I."/>
            <person name="Kim S."/>
            <person name="Choi T."/>
            <person name="Kim D."/>
            <person name="Ryu S."/>
            <person name="Kim W."/>
        </authorList>
    </citation>
    <scope>NUCLEOTIDE SEQUENCE [LARGE SCALE GENOMIC DNA]</scope>
    <source>
        <tissue evidence="1">Muscle</tissue>
    </source>
</reference>
<evidence type="ECO:0000313" key="2">
    <source>
        <dbReference type="Proteomes" id="UP000324222"/>
    </source>
</evidence>
<sequence length="91" mass="9943">MNNVTISSTGEAPLETWPIISVSLENSRGVHRAASPSCSFFFGLINKWVPQGSLGSVKCRNPDITASLRPWVREATTTHHSLKAHCDGDEH</sequence>
<proteinExistence type="predicted"/>
<accession>A0A5B7CUG1</accession>
<dbReference type="Proteomes" id="UP000324222">
    <property type="component" value="Unassembled WGS sequence"/>
</dbReference>
<gene>
    <name evidence="1" type="ORF">E2C01_005000</name>
</gene>
<protein>
    <submittedName>
        <fullName evidence="1">Uncharacterized protein</fullName>
    </submittedName>
</protein>
<organism evidence="1 2">
    <name type="scientific">Portunus trituberculatus</name>
    <name type="common">Swimming crab</name>
    <name type="synonym">Neptunus trituberculatus</name>
    <dbReference type="NCBI Taxonomy" id="210409"/>
    <lineage>
        <taxon>Eukaryota</taxon>
        <taxon>Metazoa</taxon>
        <taxon>Ecdysozoa</taxon>
        <taxon>Arthropoda</taxon>
        <taxon>Crustacea</taxon>
        <taxon>Multicrustacea</taxon>
        <taxon>Malacostraca</taxon>
        <taxon>Eumalacostraca</taxon>
        <taxon>Eucarida</taxon>
        <taxon>Decapoda</taxon>
        <taxon>Pleocyemata</taxon>
        <taxon>Brachyura</taxon>
        <taxon>Eubrachyura</taxon>
        <taxon>Portunoidea</taxon>
        <taxon>Portunidae</taxon>
        <taxon>Portuninae</taxon>
        <taxon>Portunus</taxon>
    </lineage>
</organism>
<dbReference type="AlphaFoldDB" id="A0A5B7CUG1"/>
<comment type="caution">
    <text evidence="1">The sequence shown here is derived from an EMBL/GenBank/DDBJ whole genome shotgun (WGS) entry which is preliminary data.</text>
</comment>
<name>A0A5B7CUG1_PORTR</name>